<evidence type="ECO:0000313" key="2">
    <source>
        <dbReference type="Proteomes" id="UP000581688"/>
    </source>
</evidence>
<sequence length="308" mass="35631">MKDQQHFLKTVRHYFKEEGEKWLQQLPELIRYCETKWSLKMHAPYKLSTNYVAPATMSSGDEIVVKLCIPSDGVRDEILALQTFDGKGIVRLLDCDIQKGIILLEKVTPGRMLAHITDADEACRIGADVVRELTRPAPKRFQIASTIGREEKLRVIVNENPHGLGPIKAKILQKALHMFTYLNETIDKWFLLHGDFHPYNILLDENGQWKAIDPKGLMGELEYDLIQFILNILPDEGVEKVIQQRIDIFTTELNINKQRLLLWGYCHTVLATAWTVNEDGTFDEKFFQCIAIFEKLCSKYLEELEEIR</sequence>
<dbReference type="GO" id="GO:0050300">
    <property type="term" value="F:aminoglycoside 6-kinase activity"/>
    <property type="evidence" value="ECO:0007669"/>
    <property type="project" value="UniProtKB-EC"/>
</dbReference>
<dbReference type="GO" id="GO:0019748">
    <property type="term" value="P:secondary metabolic process"/>
    <property type="evidence" value="ECO:0007669"/>
    <property type="project" value="InterPro"/>
</dbReference>
<dbReference type="SUPFAM" id="SSF56112">
    <property type="entry name" value="Protein kinase-like (PK-like)"/>
    <property type="match status" value="1"/>
</dbReference>
<keyword evidence="2" id="KW-1185">Reference proteome</keyword>
<dbReference type="AlphaFoldDB" id="A0A841PYF3"/>
<proteinExistence type="predicted"/>
<organism evidence="1 2">
    <name type="scientific">Salirhabdus euzebyi</name>
    <dbReference type="NCBI Taxonomy" id="394506"/>
    <lineage>
        <taxon>Bacteria</taxon>
        <taxon>Bacillati</taxon>
        <taxon>Bacillota</taxon>
        <taxon>Bacilli</taxon>
        <taxon>Bacillales</taxon>
        <taxon>Bacillaceae</taxon>
        <taxon>Salirhabdus</taxon>
    </lineage>
</organism>
<keyword evidence="1" id="KW-0418">Kinase</keyword>
<dbReference type="EC" id="2.7.1.72" evidence="1"/>
<gene>
    <name evidence="1" type="ORF">HNQ94_001132</name>
</gene>
<dbReference type="InterPro" id="IPR011009">
    <property type="entry name" value="Kinase-like_dom_sf"/>
</dbReference>
<dbReference type="EMBL" id="JACHGH010000003">
    <property type="protein sequence ID" value="MBB6452686.1"/>
    <property type="molecule type" value="Genomic_DNA"/>
</dbReference>
<name>A0A841PYF3_9BACI</name>
<dbReference type="InterPro" id="IPR006748">
    <property type="entry name" value="NH2Glyco/OHUrea_AB-resist_kin"/>
</dbReference>
<evidence type="ECO:0000313" key="1">
    <source>
        <dbReference type="EMBL" id="MBB6452686.1"/>
    </source>
</evidence>
<dbReference type="Gene3D" id="3.90.1200.10">
    <property type="match status" value="1"/>
</dbReference>
<comment type="caution">
    <text evidence="1">The sequence shown here is derived from an EMBL/GenBank/DDBJ whole genome shotgun (WGS) entry which is preliminary data.</text>
</comment>
<protein>
    <submittedName>
        <fullName evidence="1">Streptomycin 6-kinase</fullName>
        <ecNumber evidence="1">2.7.1.72</ecNumber>
    </submittedName>
</protein>
<dbReference type="Proteomes" id="UP000581688">
    <property type="component" value="Unassembled WGS sequence"/>
</dbReference>
<keyword evidence="1" id="KW-0808">Transferase</keyword>
<accession>A0A841PYF3</accession>
<dbReference type="RefSeq" id="WP_174495253.1">
    <property type="nucleotide sequence ID" value="NZ_CADDWK010000003.1"/>
</dbReference>
<reference evidence="1 2" key="1">
    <citation type="submission" date="2020-08" db="EMBL/GenBank/DDBJ databases">
        <title>Genomic Encyclopedia of Type Strains, Phase IV (KMG-IV): sequencing the most valuable type-strain genomes for metagenomic binning, comparative biology and taxonomic classification.</title>
        <authorList>
            <person name="Goeker M."/>
        </authorList>
    </citation>
    <scope>NUCLEOTIDE SEQUENCE [LARGE SCALE GENOMIC DNA]</scope>
    <source>
        <strain evidence="1 2">DSM 19612</strain>
    </source>
</reference>
<dbReference type="Pfam" id="PF04655">
    <property type="entry name" value="APH_6_hur"/>
    <property type="match status" value="1"/>
</dbReference>